<dbReference type="Pfam" id="PF00630">
    <property type="entry name" value="Filamin"/>
    <property type="match status" value="1"/>
</dbReference>
<evidence type="ECO:0000256" key="1">
    <source>
        <dbReference type="ARBA" id="ARBA00008518"/>
    </source>
</evidence>
<dbReference type="SUPFAM" id="SSF101898">
    <property type="entry name" value="NHL repeat"/>
    <property type="match status" value="1"/>
</dbReference>
<dbReference type="InterPro" id="IPR047153">
    <property type="entry name" value="TRIM45/56/19-like"/>
</dbReference>
<feature type="coiled-coil region" evidence="8">
    <location>
        <begin position="203"/>
        <end position="237"/>
    </location>
</feature>
<evidence type="ECO:0000256" key="4">
    <source>
        <dbReference type="ARBA" id="ARBA00022771"/>
    </source>
</evidence>
<dbReference type="InterPro" id="IPR011042">
    <property type="entry name" value="6-blade_b-propeller_TolB-like"/>
</dbReference>
<evidence type="ECO:0000256" key="7">
    <source>
        <dbReference type="PROSITE-ProRule" id="PRU00087"/>
    </source>
</evidence>
<dbReference type="OrthoDB" id="252722at2759"/>
<dbReference type="InterPro" id="IPR014756">
    <property type="entry name" value="Ig_E-set"/>
</dbReference>
<evidence type="ECO:0000259" key="10">
    <source>
        <dbReference type="PROSITE" id="PS50119"/>
    </source>
</evidence>
<reference evidence="11" key="1">
    <citation type="submission" date="2020-10" db="EMBL/GenBank/DDBJ databases">
        <authorList>
            <person name="Kikuchi T."/>
        </authorList>
    </citation>
    <scope>NUCLEOTIDE SEQUENCE</scope>
    <source>
        <strain evidence="11">NKZ352</strain>
    </source>
</reference>
<sequence>MRYNLVAPHPSPPSPVKTPAEVALQAGNPRAAEMNATTSLVETVNINLDDFSETFLTCSTCLYTYDQDTRKPKLLPCSHSVCLFCLQQLASLAVVPDAQSSLRCPLCRDVCMLPPGGVNSLPAAFLINQLLDVMQKQRKDVVPSCSMHPNDQLLYCECCDLVFCENCQSSIINKKCTEHTVVPFSIALKRMSEIVVYKAKGRLRALDNAHAAVTREIEELDGNVDKIVEQINSTMQEVSNIVENRRRELIEGVRVKRDEKRKVLKDQIEMIADEKKKLEKELESNQMDVRNMARQLKSQSDCAEDRHLTEPRENAFLRINPDSSKVVLSVQKGLSEFGTIYASTTFPGMSTIEVPTLLSTHIENSLVLTTRDVDGVKRTTGGDPIVAEIRKEDETFGIAVNDLNNGTYELIFRVNKSGEYVVSVNIFGRPVKSSPITITISQHHAPRWHLPVELYRPTKVAIDPSNIFYVLDTGNNRIRVVKESGDVISDIVSDALVEGTTTGMVVLNNEEIAVLNWKTKALTRITTKGEIIQKINFSEFHQPIDLAVDRRGRYIIADTEKVFVFDTLMRPQFSFPVKGYNVTCVSVGLDDDILVGTSQGLLLFDGAGRNLRQIPVAPTDYRSLSRPRVPGSRNSCRVVVNSVATCQSSGQIVAGVTDTRINRAMLAVSSYKGSFAYNIDSQQGRLRAPSGILISTNSGRLGQCFVADHVTHSVKMFRYK</sequence>
<dbReference type="Proteomes" id="UP000835052">
    <property type="component" value="Unassembled WGS sequence"/>
</dbReference>
<evidence type="ECO:0000313" key="12">
    <source>
        <dbReference type="Proteomes" id="UP000835052"/>
    </source>
</evidence>
<dbReference type="GO" id="GO:0008270">
    <property type="term" value="F:zinc ion binding"/>
    <property type="evidence" value="ECO:0007669"/>
    <property type="project" value="UniProtKB-KW"/>
</dbReference>
<dbReference type="GO" id="GO:0061630">
    <property type="term" value="F:ubiquitin protein ligase activity"/>
    <property type="evidence" value="ECO:0007669"/>
    <property type="project" value="TreeGrafter"/>
</dbReference>
<organism evidence="11 12">
    <name type="scientific">Caenorhabditis auriculariae</name>
    <dbReference type="NCBI Taxonomy" id="2777116"/>
    <lineage>
        <taxon>Eukaryota</taxon>
        <taxon>Metazoa</taxon>
        <taxon>Ecdysozoa</taxon>
        <taxon>Nematoda</taxon>
        <taxon>Chromadorea</taxon>
        <taxon>Rhabditida</taxon>
        <taxon>Rhabditina</taxon>
        <taxon>Rhabditomorpha</taxon>
        <taxon>Rhabditoidea</taxon>
        <taxon>Rhabditidae</taxon>
        <taxon>Peloderinae</taxon>
        <taxon>Caenorhabditis</taxon>
    </lineage>
</organism>
<feature type="coiled-coil region" evidence="8">
    <location>
        <begin position="261"/>
        <end position="295"/>
    </location>
</feature>
<keyword evidence="2" id="KW-0479">Metal-binding</keyword>
<dbReference type="InterPro" id="IPR000315">
    <property type="entry name" value="Znf_B-box"/>
</dbReference>
<dbReference type="Gene3D" id="3.30.40.10">
    <property type="entry name" value="Zinc/RING finger domain, C3HC4 (zinc finger)"/>
    <property type="match status" value="1"/>
</dbReference>
<comment type="caution">
    <text evidence="11">The sequence shown here is derived from an EMBL/GenBank/DDBJ whole genome shotgun (WGS) entry which is preliminary data.</text>
</comment>
<feature type="domain" description="B box-type" evidence="10">
    <location>
        <begin position="145"/>
        <end position="184"/>
    </location>
</feature>
<dbReference type="InterPro" id="IPR017907">
    <property type="entry name" value="Znf_RING_CS"/>
</dbReference>
<dbReference type="SUPFAM" id="SSF81296">
    <property type="entry name" value="E set domains"/>
    <property type="match status" value="1"/>
</dbReference>
<protein>
    <recommendedName>
        <fullName evidence="13">RING-type domain-containing protein</fullName>
    </recommendedName>
</protein>
<evidence type="ECO:0000256" key="8">
    <source>
        <dbReference type="SAM" id="Coils"/>
    </source>
</evidence>
<evidence type="ECO:0008006" key="13">
    <source>
        <dbReference type="Google" id="ProtNLM"/>
    </source>
</evidence>
<dbReference type="InterPro" id="IPR017868">
    <property type="entry name" value="Filamin/ABP280_repeat-like"/>
</dbReference>
<keyword evidence="8" id="KW-0175">Coiled coil</keyword>
<dbReference type="SUPFAM" id="SSF57850">
    <property type="entry name" value="RING/U-box"/>
    <property type="match status" value="1"/>
</dbReference>
<dbReference type="InterPro" id="IPR013083">
    <property type="entry name" value="Znf_RING/FYVE/PHD"/>
</dbReference>
<feature type="repeat" description="Filamin" evidence="7">
    <location>
        <begin position="373"/>
        <end position="440"/>
    </location>
</feature>
<dbReference type="PROSITE" id="PS50119">
    <property type="entry name" value="ZF_BBOX"/>
    <property type="match status" value="1"/>
</dbReference>
<keyword evidence="4 6" id="KW-0863">Zinc-finger</keyword>
<evidence type="ECO:0000259" key="9">
    <source>
        <dbReference type="PROSITE" id="PS50089"/>
    </source>
</evidence>
<dbReference type="Gene3D" id="2.60.40.10">
    <property type="entry name" value="Immunoglobulins"/>
    <property type="match status" value="1"/>
</dbReference>
<evidence type="ECO:0000313" key="11">
    <source>
        <dbReference type="EMBL" id="CAD6192477.1"/>
    </source>
</evidence>
<evidence type="ECO:0000256" key="2">
    <source>
        <dbReference type="ARBA" id="ARBA00022723"/>
    </source>
</evidence>
<keyword evidence="3" id="KW-0677">Repeat</keyword>
<dbReference type="AlphaFoldDB" id="A0A8S1HAV4"/>
<dbReference type="Pfam" id="PF01436">
    <property type="entry name" value="NHL"/>
    <property type="match status" value="1"/>
</dbReference>
<dbReference type="InterPro" id="IPR001841">
    <property type="entry name" value="Znf_RING"/>
</dbReference>
<evidence type="ECO:0000256" key="5">
    <source>
        <dbReference type="ARBA" id="ARBA00022833"/>
    </source>
</evidence>
<dbReference type="GO" id="GO:0005654">
    <property type="term" value="C:nucleoplasm"/>
    <property type="evidence" value="ECO:0007669"/>
    <property type="project" value="TreeGrafter"/>
</dbReference>
<evidence type="ECO:0000256" key="3">
    <source>
        <dbReference type="ARBA" id="ARBA00022737"/>
    </source>
</evidence>
<dbReference type="PANTHER" id="PTHR25462">
    <property type="entry name" value="BONUS, ISOFORM C-RELATED"/>
    <property type="match status" value="1"/>
</dbReference>
<gene>
    <name evidence="11" type="ORF">CAUJ_LOCUS8396</name>
</gene>
<dbReference type="PROSITE" id="PS50194">
    <property type="entry name" value="FILAMIN_REPEAT"/>
    <property type="match status" value="1"/>
</dbReference>
<dbReference type="PROSITE" id="PS50089">
    <property type="entry name" value="ZF_RING_2"/>
    <property type="match status" value="1"/>
</dbReference>
<name>A0A8S1HAV4_9PELO</name>
<comment type="similarity">
    <text evidence="1">Belongs to the TRIM/RBCC family.</text>
</comment>
<dbReference type="SMART" id="SM00557">
    <property type="entry name" value="IG_FLMN"/>
    <property type="match status" value="1"/>
</dbReference>
<dbReference type="EMBL" id="CAJGYM010000028">
    <property type="protein sequence ID" value="CAD6192477.1"/>
    <property type="molecule type" value="Genomic_DNA"/>
</dbReference>
<accession>A0A8S1HAV4</accession>
<feature type="domain" description="RING-type" evidence="9">
    <location>
        <begin position="58"/>
        <end position="108"/>
    </location>
</feature>
<keyword evidence="5" id="KW-0862">Zinc</keyword>
<dbReference type="PROSITE" id="PS00518">
    <property type="entry name" value="ZF_RING_1"/>
    <property type="match status" value="1"/>
</dbReference>
<dbReference type="InterPro" id="IPR001258">
    <property type="entry name" value="NHL_repeat"/>
</dbReference>
<dbReference type="InterPro" id="IPR013783">
    <property type="entry name" value="Ig-like_fold"/>
</dbReference>
<dbReference type="InterPro" id="IPR001298">
    <property type="entry name" value="Filamin/ABP280_rpt"/>
</dbReference>
<dbReference type="Gene3D" id="2.120.10.30">
    <property type="entry name" value="TolB, C-terminal domain"/>
    <property type="match status" value="1"/>
</dbReference>
<dbReference type="CDD" id="cd16579">
    <property type="entry name" value="RING-HC_PML_C-V"/>
    <property type="match status" value="1"/>
</dbReference>
<dbReference type="PANTHER" id="PTHR25462:SF285">
    <property type="entry name" value="RING-TYPE DOMAIN-CONTAINING PROTEIN"/>
    <property type="match status" value="1"/>
</dbReference>
<dbReference type="Pfam" id="PF14634">
    <property type="entry name" value="zf-RING_5"/>
    <property type="match status" value="1"/>
</dbReference>
<proteinExistence type="inferred from homology"/>
<dbReference type="SMART" id="SM00184">
    <property type="entry name" value="RING"/>
    <property type="match status" value="1"/>
</dbReference>
<keyword evidence="12" id="KW-1185">Reference proteome</keyword>
<evidence type="ECO:0000256" key="6">
    <source>
        <dbReference type="PROSITE-ProRule" id="PRU00024"/>
    </source>
</evidence>